<evidence type="ECO:0000256" key="2">
    <source>
        <dbReference type="SAM" id="SignalP"/>
    </source>
</evidence>
<dbReference type="SUPFAM" id="SSF49785">
    <property type="entry name" value="Galactose-binding domain-like"/>
    <property type="match status" value="1"/>
</dbReference>
<dbReference type="EMBL" id="WHPF01000004">
    <property type="protein sequence ID" value="NNV55000.1"/>
    <property type="molecule type" value="Genomic_DNA"/>
</dbReference>
<dbReference type="InterPro" id="IPR005674">
    <property type="entry name" value="CocE/Ser_esterase"/>
</dbReference>
<name>A0A8J8FC38_9BACT</name>
<gene>
    <name evidence="4" type="ORF">GD597_05970</name>
</gene>
<dbReference type="NCBIfam" id="TIGR00976">
    <property type="entry name" value="CocE_NonD"/>
    <property type="match status" value="1"/>
</dbReference>
<dbReference type="InterPro" id="IPR013736">
    <property type="entry name" value="Xaa-Pro_dipept_C"/>
</dbReference>
<reference evidence="4" key="1">
    <citation type="submission" date="2019-10" db="EMBL/GenBank/DDBJ databases">
        <title>Draft genome sequence of Panacibacter sp. KCS-6.</title>
        <authorList>
            <person name="Yim K.J."/>
        </authorList>
    </citation>
    <scope>NUCLEOTIDE SEQUENCE</scope>
    <source>
        <strain evidence="4">KCS-6</strain>
    </source>
</reference>
<proteinExistence type="predicted"/>
<accession>A0A8J8FC38</accession>
<keyword evidence="2" id="KW-0732">Signal</keyword>
<dbReference type="Pfam" id="PF02129">
    <property type="entry name" value="Peptidase_S15"/>
    <property type="match status" value="1"/>
</dbReference>
<dbReference type="GO" id="GO:0052689">
    <property type="term" value="F:carboxylic ester hydrolase activity"/>
    <property type="evidence" value="ECO:0007669"/>
    <property type="project" value="UniProtKB-ARBA"/>
</dbReference>
<evidence type="ECO:0000256" key="1">
    <source>
        <dbReference type="ARBA" id="ARBA00022801"/>
    </source>
</evidence>
<dbReference type="SMART" id="SM00939">
    <property type="entry name" value="PepX_C"/>
    <property type="match status" value="1"/>
</dbReference>
<dbReference type="Gene3D" id="3.40.50.1820">
    <property type="entry name" value="alpha/beta hydrolase"/>
    <property type="match status" value="1"/>
</dbReference>
<evidence type="ECO:0000313" key="4">
    <source>
        <dbReference type="EMBL" id="NNV55000.1"/>
    </source>
</evidence>
<evidence type="ECO:0000259" key="3">
    <source>
        <dbReference type="SMART" id="SM00939"/>
    </source>
</evidence>
<dbReference type="PANTHER" id="PTHR22946:SF9">
    <property type="entry name" value="POLYKETIDE TRANSFERASE AF380"/>
    <property type="match status" value="1"/>
</dbReference>
<dbReference type="InterPro" id="IPR050261">
    <property type="entry name" value="FrsA_esterase"/>
</dbReference>
<evidence type="ECO:0000313" key="5">
    <source>
        <dbReference type="Proteomes" id="UP000598971"/>
    </source>
</evidence>
<dbReference type="GO" id="GO:0008239">
    <property type="term" value="F:dipeptidyl-peptidase activity"/>
    <property type="evidence" value="ECO:0007669"/>
    <property type="project" value="InterPro"/>
</dbReference>
<protein>
    <submittedName>
        <fullName evidence="4">CocE/NonD family hydrolase</fullName>
    </submittedName>
</protein>
<organism evidence="4 5">
    <name type="scientific">Limnovirga soli</name>
    <dbReference type="NCBI Taxonomy" id="2656915"/>
    <lineage>
        <taxon>Bacteria</taxon>
        <taxon>Pseudomonadati</taxon>
        <taxon>Bacteroidota</taxon>
        <taxon>Chitinophagia</taxon>
        <taxon>Chitinophagales</taxon>
        <taxon>Chitinophagaceae</taxon>
        <taxon>Limnovirga</taxon>
    </lineage>
</organism>
<dbReference type="Gene3D" id="2.60.120.260">
    <property type="entry name" value="Galactose-binding domain-like"/>
    <property type="match status" value="1"/>
</dbReference>
<sequence>MRILNALVCVLISTAGIAQNADSVWIKANYTKTEYQIPMRDGAKLFTSVYAPIDTVQKHPVLLTRTPYSCAPYGNDWNSYWYSYMKAYFKEGYIIVKQDVRGRWMSEGDFMDVRPFNANKKSNTDIDEASDTYDAIDWMVKNVPGNNGKVGVFGISYPGFYSTMAAASNHPALKAVSPQAPVTNWFIGDDFHHNGVFFQMDAFSFYSSFGKPRPKPTTVGSPGFDFNSHDNYKFYLDAGSLSKLTSYMGDSIAFWKDLMSHPNYDAFWKARDARNATKNLQPAMLWVGGLFDAEDCWGAFNAYKAAEQNNPGKAFNKLVEGPWYHGQWASNDGTHLGNIQFGSNTSEWYQQHIEIPFFNYFLLGKGDINQIAEANVFISGANEWKTFTQWPPAQKEDKTMYLQANGKLGWAKPTATNSFSGYNSDPSHPVPYTEDVHFNRTRTYMTDDQRFATRRPDVVSFQTEILDKDITVAGNVVADLVAGISTTDADFVVKIIDVFPDDAGYNDVDIYAEEDAPCNYPMAGYEMLVRGEIFRGRFRKSYENPTAFTPDKPEQVKFELPSIAHTFKKGHRIMVQVQSSWFPLADRNPQQFIDIYHCSPADFIKSDIKIYHSTTQFSKIILPILQ</sequence>
<feature type="chain" id="PRO_5035209807" evidence="2">
    <location>
        <begin position="21"/>
        <end position="626"/>
    </location>
</feature>
<feature type="domain" description="Xaa-Pro dipeptidyl-peptidase C-terminal" evidence="3">
    <location>
        <begin position="355"/>
        <end position="621"/>
    </location>
</feature>
<dbReference type="PANTHER" id="PTHR22946">
    <property type="entry name" value="DIENELACTONE HYDROLASE DOMAIN-CONTAINING PROTEIN-RELATED"/>
    <property type="match status" value="1"/>
</dbReference>
<dbReference type="SUPFAM" id="SSF53474">
    <property type="entry name" value="alpha/beta-Hydrolases"/>
    <property type="match status" value="1"/>
</dbReference>
<keyword evidence="1 4" id="KW-0378">Hydrolase</keyword>
<dbReference type="AlphaFoldDB" id="A0A8J8FC38"/>
<dbReference type="InterPro" id="IPR029058">
    <property type="entry name" value="AB_hydrolase_fold"/>
</dbReference>
<dbReference type="InterPro" id="IPR000383">
    <property type="entry name" value="Xaa-Pro-like_dom"/>
</dbReference>
<dbReference type="Gene3D" id="1.10.3020.10">
    <property type="entry name" value="alpha-amino acid ester hydrolase ( Helical cap domain)"/>
    <property type="match status" value="1"/>
</dbReference>
<comment type="caution">
    <text evidence="4">The sequence shown here is derived from an EMBL/GenBank/DDBJ whole genome shotgun (WGS) entry which is preliminary data.</text>
</comment>
<dbReference type="Pfam" id="PF08530">
    <property type="entry name" value="PepX_C"/>
    <property type="match status" value="1"/>
</dbReference>
<dbReference type="InterPro" id="IPR008979">
    <property type="entry name" value="Galactose-bd-like_sf"/>
</dbReference>
<feature type="signal peptide" evidence="2">
    <location>
        <begin position="1"/>
        <end position="20"/>
    </location>
</feature>
<dbReference type="RefSeq" id="WP_171606931.1">
    <property type="nucleotide sequence ID" value="NZ_WHPF01000004.1"/>
</dbReference>
<keyword evidence="5" id="KW-1185">Reference proteome</keyword>
<dbReference type="Proteomes" id="UP000598971">
    <property type="component" value="Unassembled WGS sequence"/>
</dbReference>